<protein>
    <recommendedName>
        <fullName evidence="4">Sphingolipid long chain base-responsive protein LSP1</fullName>
    </recommendedName>
</protein>
<dbReference type="GO" id="GO:0005886">
    <property type="term" value="C:plasma membrane"/>
    <property type="evidence" value="ECO:0007669"/>
    <property type="project" value="TreeGrafter"/>
</dbReference>
<sequence>MPSFLTSLTDKAQAAVNASPLASHYGRPGSPGQDQHLAFRNGPLDSIQHQLRSFGQQYTSVSPVQKIITAEKGVALDFDNISTDSKTQSKELYTWGQGEAQDLKDVTDRLAYLNFVEGSLSHTLAHKLDSARTPFKILRDAENALTPRRNIRQGLALQISRIEHEQQKGTERRLAELKEQLWRHEEEDEYKEKQVEILKRRAVKESEQEKWDAIREYAEKLVLVSQSATPIISALPFFPPSDVEPYRGAQATAAARASLQRALDNYKTGRIMLESTGAELSRESSDTRSFGESHASELSSMASTEGAISTEPSLPLTPPAVSTSLPSDSAPDRATSQSPPMNIAALNNAPAPIPIPTSPTAATPSLASVVAPDSANPVVAEPAVIPTVAETGIPVSAGEKGPGPASGSLLDIHGASPTAGPRSAGLPGRSSSISEYGQGVPTGGAAATPPKFESAEEEKSRLQREDRERVLAAEAPPAATQAQAPAFESAEDEKKRLEREDRERVLSSGGNDAPGGVSGPKRDDEDLPPYQDM</sequence>
<keyword evidence="3" id="KW-1185">Reference proteome</keyword>
<dbReference type="InterPro" id="IPR027267">
    <property type="entry name" value="AH/BAR_dom_sf"/>
</dbReference>
<feature type="region of interest" description="Disordered" evidence="1">
    <location>
        <begin position="277"/>
        <end position="358"/>
    </location>
</feature>
<dbReference type="STRING" id="765440.A0A0C3G3T4"/>
<dbReference type="Pfam" id="PF13805">
    <property type="entry name" value="Pil1"/>
    <property type="match status" value="1"/>
</dbReference>
<dbReference type="GO" id="GO:0006897">
    <property type="term" value="P:endocytosis"/>
    <property type="evidence" value="ECO:0007669"/>
    <property type="project" value="TreeGrafter"/>
</dbReference>
<dbReference type="InterPro" id="IPR028245">
    <property type="entry name" value="PIL1/LSP1"/>
</dbReference>
<dbReference type="OrthoDB" id="5599269at2759"/>
<name>A0A0C3G3T4_PILCF</name>
<accession>A0A0C3G3T4</accession>
<gene>
    <name evidence="2" type="ORF">PILCRDRAFT_817260</name>
</gene>
<feature type="compositionally biased region" description="Low complexity" evidence="1">
    <location>
        <begin position="472"/>
        <end position="486"/>
    </location>
</feature>
<dbReference type="InParanoid" id="A0A0C3G3T4"/>
<dbReference type="GO" id="GO:0008289">
    <property type="term" value="F:lipid binding"/>
    <property type="evidence" value="ECO:0007669"/>
    <property type="project" value="TreeGrafter"/>
</dbReference>
<dbReference type="GO" id="GO:0070941">
    <property type="term" value="P:eisosome assembly"/>
    <property type="evidence" value="ECO:0007669"/>
    <property type="project" value="TreeGrafter"/>
</dbReference>
<reference evidence="3" key="2">
    <citation type="submission" date="2015-01" db="EMBL/GenBank/DDBJ databases">
        <title>Evolutionary Origins and Diversification of the Mycorrhizal Mutualists.</title>
        <authorList>
            <consortium name="DOE Joint Genome Institute"/>
            <consortium name="Mycorrhizal Genomics Consortium"/>
            <person name="Kohler A."/>
            <person name="Kuo A."/>
            <person name="Nagy L.G."/>
            <person name="Floudas D."/>
            <person name="Copeland A."/>
            <person name="Barry K.W."/>
            <person name="Cichocki N."/>
            <person name="Veneault-Fourrey C."/>
            <person name="LaButti K."/>
            <person name="Lindquist E.A."/>
            <person name="Lipzen A."/>
            <person name="Lundell T."/>
            <person name="Morin E."/>
            <person name="Murat C."/>
            <person name="Riley R."/>
            <person name="Ohm R."/>
            <person name="Sun H."/>
            <person name="Tunlid A."/>
            <person name="Henrissat B."/>
            <person name="Grigoriev I.V."/>
            <person name="Hibbett D.S."/>
            <person name="Martin F."/>
        </authorList>
    </citation>
    <scope>NUCLEOTIDE SEQUENCE [LARGE SCALE GENOMIC DNA]</scope>
    <source>
        <strain evidence="3">F 1598</strain>
    </source>
</reference>
<dbReference type="HOGENOM" id="CLU_019994_0_0_1"/>
<dbReference type="GO" id="GO:0036286">
    <property type="term" value="C:eisosome filament"/>
    <property type="evidence" value="ECO:0007669"/>
    <property type="project" value="TreeGrafter"/>
</dbReference>
<proteinExistence type="predicted"/>
<evidence type="ECO:0008006" key="4">
    <source>
        <dbReference type="Google" id="ProtNLM"/>
    </source>
</evidence>
<dbReference type="PANTHER" id="PTHR31962:SF1">
    <property type="entry name" value="SPHINGOLIPID LONG CHAIN BASE-RESPONSIVE PROTEIN PIL1"/>
    <property type="match status" value="1"/>
</dbReference>
<reference evidence="2 3" key="1">
    <citation type="submission" date="2014-04" db="EMBL/GenBank/DDBJ databases">
        <authorList>
            <consortium name="DOE Joint Genome Institute"/>
            <person name="Kuo A."/>
            <person name="Tarkka M."/>
            <person name="Buscot F."/>
            <person name="Kohler A."/>
            <person name="Nagy L.G."/>
            <person name="Floudas D."/>
            <person name="Copeland A."/>
            <person name="Barry K.W."/>
            <person name="Cichocki N."/>
            <person name="Veneault-Fourrey C."/>
            <person name="LaButti K."/>
            <person name="Lindquist E.A."/>
            <person name="Lipzen A."/>
            <person name="Lundell T."/>
            <person name="Morin E."/>
            <person name="Murat C."/>
            <person name="Sun H."/>
            <person name="Tunlid A."/>
            <person name="Henrissat B."/>
            <person name="Grigoriev I.V."/>
            <person name="Hibbett D.S."/>
            <person name="Martin F."/>
            <person name="Nordberg H.P."/>
            <person name="Cantor M.N."/>
            <person name="Hua S.X."/>
        </authorList>
    </citation>
    <scope>NUCLEOTIDE SEQUENCE [LARGE SCALE GENOMIC DNA]</scope>
    <source>
        <strain evidence="2 3">F 1598</strain>
    </source>
</reference>
<dbReference type="Proteomes" id="UP000054166">
    <property type="component" value="Unassembled WGS sequence"/>
</dbReference>
<dbReference type="PANTHER" id="PTHR31962">
    <property type="entry name" value="SPHINGOLIPID LONG CHAIN BASE-RESPONSIVE PROTEIN PIL1"/>
    <property type="match status" value="1"/>
</dbReference>
<feature type="compositionally biased region" description="Basic and acidic residues" evidence="1">
    <location>
        <begin position="492"/>
        <end position="505"/>
    </location>
</feature>
<evidence type="ECO:0000313" key="3">
    <source>
        <dbReference type="Proteomes" id="UP000054166"/>
    </source>
</evidence>
<feature type="compositionally biased region" description="Basic and acidic residues" evidence="1">
    <location>
        <begin position="453"/>
        <end position="471"/>
    </location>
</feature>
<dbReference type="Gene3D" id="1.20.1270.60">
    <property type="entry name" value="Arfaptin homology (AH) domain/BAR domain"/>
    <property type="match status" value="1"/>
</dbReference>
<feature type="compositionally biased region" description="Basic and acidic residues" evidence="1">
    <location>
        <begin position="280"/>
        <end position="295"/>
    </location>
</feature>
<feature type="compositionally biased region" description="Low complexity" evidence="1">
    <location>
        <begin position="339"/>
        <end position="350"/>
    </location>
</feature>
<evidence type="ECO:0000256" key="1">
    <source>
        <dbReference type="SAM" id="MobiDB-lite"/>
    </source>
</evidence>
<feature type="compositionally biased region" description="Polar residues" evidence="1">
    <location>
        <begin position="296"/>
        <end position="312"/>
    </location>
</feature>
<dbReference type="AlphaFoldDB" id="A0A0C3G3T4"/>
<evidence type="ECO:0000313" key="2">
    <source>
        <dbReference type="EMBL" id="KIM85261.1"/>
    </source>
</evidence>
<dbReference type="EMBL" id="KN832985">
    <property type="protein sequence ID" value="KIM85261.1"/>
    <property type="molecule type" value="Genomic_DNA"/>
</dbReference>
<feature type="region of interest" description="Disordered" evidence="1">
    <location>
        <begin position="395"/>
        <end position="533"/>
    </location>
</feature>
<organism evidence="2 3">
    <name type="scientific">Piloderma croceum (strain F 1598)</name>
    <dbReference type="NCBI Taxonomy" id="765440"/>
    <lineage>
        <taxon>Eukaryota</taxon>
        <taxon>Fungi</taxon>
        <taxon>Dikarya</taxon>
        <taxon>Basidiomycota</taxon>
        <taxon>Agaricomycotina</taxon>
        <taxon>Agaricomycetes</taxon>
        <taxon>Agaricomycetidae</taxon>
        <taxon>Atheliales</taxon>
        <taxon>Atheliaceae</taxon>
        <taxon>Piloderma</taxon>
    </lineage>
</organism>